<dbReference type="EMBL" id="JAKKPZ010000342">
    <property type="protein sequence ID" value="KAI1696200.1"/>
    <property type="molecule type" value="Genomic_DNA"/>
</dbReference>
<organism evidence="2 3">
    <name type="scientific">Ditylenchus destructor</name>
    <dbReference type="NCBI Taxonomy" id="166010"/>
    <lineage>
        <taxon>Eukaryota</taxon>
        <taxon>Metazoa</taxon>
        <taxon>Ecdysozoa</taxon>
        <taxon>Nematoda</taxon>
        <taxon>Chromadorea</taxon>
        <taxon>Rhabditida</taxon>
        <taxon>Tylenchina</taxon>
        <taxon>Tylenchomorpha</taxon>
        <taxon>Sphaerularioidea</taxon>
        <taxon>Anguinidae</taxon>
        <taxon>Anguininae</taxon>
        <taxon>Ditylenchus</taxon>
    </lineage>
</organism>
<sequence>MECSEKLIVPDSNQIIVKRNAWNLLPLDIQIDVFRCLRAYDLYRNGRFVSCQWHNVIEQHRGMLPRFRQLIDCREQNRLIENNERLYAKWDAEEKKTLRRNRIARNLTWKYLQLIIISFIATLLAQPISAERITAKILLLMVSLLMVDTYDNIAREDNWFNYQHREIVKMLRPELNEQFRLEYRNGKWRYRLANGQHLPARVNIHAWFLVILNFATHLLKKFYIFVYHVLFFVFLYFWLPNGFTFPASISTFVLFCAAIVLENEDYMVEFQTTVISLITFNVL</sequence>
<keyword evidence="1" id="KW-0472">Membrane</keyword>
<feature type="transmembrane region" description="Helical" evidence="1">
    <location>
        <begin position="222"/>
        <end position="239"/>
    </location>
</feature>
<evidence type="ECO:0000313" key="2">
    <source>
        <dbReference type="EMBL" id="KAI1696200.1"/>
    </source>
</evidence>
<gene>
    <name evidence="2" type="ORF">DdX_19164</name>
</gene>
<protein>
    <recommendedName>
        <fullName evidence="4">F-box domain-containing protein</fullName>
    </recommendedName>
</protein>
<evidence type="ECO:0008006" key="4">
    <source>
        <dbReference type="Google" id="ProtNLM"/>
    </source>
</evidence>
<dbReference type="Proteomes" id="UP001201812">
    <property type="component" value="Unassembled WGS sequence"/>
</dbReference>
<feature type="transmembrane region" description="Helical" evidence="1">
    <location>
        <begin position="109"/>
        <end position="127"/>
    </location>
</feature>
<dbReference type="AlphaFoldDB" id="A0AAD4QUD1"/>
<proteinExistence type="predicted"/>
<evidence type="ECO:0000313" key="3">
    <source>
        <dbReference type="Proteomes" id="UP001201812"/>
    </source>
</evidence>
<keyword evidence="3" id="KW-1185">Reference proteome</keyword>
<reference evidence="2" key="1">
    <citation type="submission" date="2022-01" db="EMBL/GenBank/DDBJ databases">
        <title>Genome Sequence Resource for Two Populations of Ditylenchus destructor, the Migratory Endoparasitic Phytonematode.</title>
        <authorList>
            <person name="Zhang H."/>
            <person name="Lin R."/>
            <person name="Xie B."/>
        </authorList>
    </citation>
    <scope>NUCLEOTIDE SEQUENCE</scope>
    <source>
        <strain evidence="2">BazhouSP</strain>
    </source>
</reference>
<name>A0AAD4QUD1_9BILA</name>
<comment type="caution">
    <text evidence="2">The sequence shown here is derived from an EMBL/GenBank/DDBJ whole genome shotgun (WGS) entry which is preliminary data.</text>
</comment>
<evidence type="ECO:0000256" key="1">
    <source>
        <dbReference type="SAM" id="Phobius"/>
    </source>
</evidence>
<feature type="transmembrane region" description="Helical" evidence="1">
    <location>
        <begin position="245"/>
        <end position="261"/>
    </location>
</feature>
<accession>A0AAD4QUD1</accession>
<keyword evidence="1" id="KW-1133">Transmembrane helix</keyword>
<keyword evidence="1" id="KW-0812">Transmembrane</keyword>